<dbReference type="AlphaFoldDB" id="A0A0P1AHU3"/>
<dbReference type="EMBL" id="CCYD01000482">
    <property type="protein sequence ID" value="CEG40417.1"/>
    <property type="molecule type" value="Genomic_DNA"/>
</dbReference>
<dbReference type="RefSeq" id="XP_036263143.1">
    <property type="nucleotide sequence ID" value="XM_036407441.1"/>
</dbReference>
<dbReference type="GeneID" id="59053111"/>
<reference evidence="2" key="1">
    <citation type="submission" date="2014-09" db="EMBL/GenBank/DDBJ databases">
        <authorList>
            <person name="Sharma Rahul"/>
            <person name="Thines Marco"/>
        </authorList>
    </citation>
    <scope>NUCLEOTIDE SEQUENCE [LARGE SCALE GENOMIC DNA]</scope>
</reference>
<evidence type="ECO:0000313" key="1">
    <source>
        <dbReference type="EMBL" id="CEG40417.1"/>
    </source>
</evidence>
<organism evidence="1 2">
    <name type="scientific">Plasmopara halstedii</name>
    <name type="common">Downy mildew of sunflower</name>
    <dbReference type="NCBI Taxonomy" id="4781"/>
    <lineage>
        <taxon>Eukaryota</taxon>
        <taxon>Sar</taxon>
        <taxon>Stramenopiles</taxon>
        <taxon>Oomycota</taxon>
        <taxon>Peronosporomycetes</taxon>
        <taxon>Peronosporales</taxon>
        <taxon>Peronosporaceae</taxon>
        <taxon>Plasmopara</taxon>
    </lineage>
</organism>
<keyword evidence="2" id="KW-1185">Reference proteome</keyword>
<sequence length="66" mass="7270">MKSRQELQSPQVAVATAAMAVGKSRCRFRAVQTTMCALPNTNIVKIVCDDEQNNGNEVIDRRCAKC</sequence>
<evidence type="ECO:0000313" key="2">
    <source>
        <dbReference type="Proteomes" id="UP000054928"/>
    </source>
</evidence>
<name>A0A0P1AHU3_PLAHL</name>
<protein>
    <submittedName>
        <fullName evidence="1">Uncharacterized protein</fullName>
    </submittedName>
</protein>
<accession>A0A0P1AHU3</accession>
<dbReference type="Proteomes" id="UP000054928">
    <property type="component" value="Unassembled WGS sequence"/>
</dbReference>
<proteinExistence type="predicted"/>